<name>L8XYD6_9GAMM</name>
<reference evidence="1 2" key="1">
    <citation type="journal article" date="2013" name="Genome Announc.">
        <title>Complete Genome Sequence of Wohlfahrtiimonas chitiniclastica Strain SH04, Isolated from Chrysomya megacephala Collected from Pudong International Airport in China.</title>
        <authorList>
            <person name="Cao X.M."/>
            <person name="Chen T."/>
            <person name="Xu L.Z."/>
            <person name="Yao L.S."/>
            <person name="Qi J."/>
            <person name="Zhang X.L."/>
            <person name="Yan Q.L."/>
            <person name="Deng Y.H."/>
            <person name="Guo T.Y."/>
            <person name="Wang J."/>
            <person name="Hu K.X."/>
            <person name="Xu B.L."/>
        </authorList>
    </citation>
    <scope>NUCLEOTIDE SEQUENCE [LARGE SCALE GENOMIC DNA]</scope>
    <source>
        <strain evidence="1 2">SH04</strain>
    </source>
</reference>
<dbReference type="HOGENOM" id="CLU_3412999_0_0_6"/>
<dbReference type="EMBL" id="AOBV01000001">
    <property type="protein sequence ID" value="ELV09023.1"/>
    <property type="molecule type" value="Genomic_DNA"/>
</dbReference>
<accession>L8XYD6</accession>
<keyword evidence="2" id="KW-1185">Reference proteome</keyword>
<gene>
    <name evidence="1" type="ORF">F387_00915</name>
</gene>
<proteinExistence type="predicted"/>
<protein>
    <submittedName>
        <fullName evidence="1">Uncharacterized protein</fullName>
    </submittedName>
</protein>
<dbReference type="AlphaFoldDB" id="L8XYD6"/>
<evidence type="ECO:0000313" key="2">
    <source>
        <dbReference type="Proteomes" id="UP000011617"/>
    </source>
</evidence>
<organism evidence="1 2">
    <name type="scientific">Wohlfahrtiimonas chitiniclastica SH04</name>
    <dbReference type="NCBI Taxonomy" id="1261130"/>
    <lineage>
        <taxon>Bacteria</taxon>
        <taxon>Pseudomonadati</taxon>
        <taxon>Pseudomonadota</taxon>
        <taxon>Gammaproteobacteria</taxon>
        <taxon>Cardiobacteriales</taxon>
        <taxon>Ignatzschineriaceae</taxon>
        <taxon>Wohlfahrtiimonas</taxon>
    </lineage>
</organism>
<evidence type="ECO:0000313" key="1">
    <source>
        <dbReference type="EMBL" id="ELV09023.1"/>
    </source>
</evidence>
<sequence>MTQHAQVQRNLWWQISHKAGDFVASWQK</sequence>
<dbReference type="Proteomes" id="UP000011617">
    <property type="component" value="Unassembled WGS sequence"/>
</dbReference>
<comment type="caution">
    <text evidence="1">The sequence shown here is derived from an EMBL/GenBank/DDBJ whole genome shotgun (WGS) entry which is preliminary data.</text>
</comment>